<dbReference type="RefSeq" id="XP_001612252.1">
    <property type="nucleotide sequence ID" value="XM_001612202.1"/>
</dbReference>
<accession>A7AQ50</accession>
<reference evidence="2" key="2">
    <citation type="journal article" date="2020" name="Data Brief">
        <title>Transcriptome dataset of Babesia bovis life stages within vertebrate and invertebrate hosts.</title>
        <authorList>
            <person name="Ueti M.W."/>
            <person name="Johnson W.C."/>
            <person name="Kappmeyer L.S."/>
            <person name="Herndon D.R."/>
            <person name="Mousel M.R."/>
            <person name="Reif K.E."/>
            <person name="Taus N.S."/>
            <person name="Ifeonu O.O."/>
            <person name="Silva J.C."/>
            <person name="Suarez C.E."/>
            <person name="Brayton K.A."/>
        </authorList>
    </citation>
    <scope>NUCLEOTIDE SEQUENCE [LARGE SCALE GENOMIC DNA]</scope>
</reference>
<dbReference type="VEuPathDB" id="PiroplasmaDB:BBOV_III011320"/>
<dbReference type="InParanoid" id="A7AQ50"/>
<protein>
    <submittedName>
        <fullName evidence="1">Uncharacterized protein</fullName>
    </submittedName>
</protein>
<organism evidence="1 2">
    <name type="scientific">Babesia bovis</name>
    <dbReference type="NCBI Taxonomy" id="5865"/>
    <lineage>
        <taxon>Eukaryota</taxon>
        <taxon>Sar</taxon>
        <taxon>Alveolata</taxon>
        <taxon>Apicomplexa</taxon>
        <taxon>Aconoidasida</taxon>
        <taxon>Piroplasmida</taxon>
        <taxon>Babesiidae</taxon>
        <taxon>Babesia</taxon>
    </lineage>
</organism>
<keyword evidence="2" id="KW-1185">Reference proteome</keyword>
<evidence type="ECO:0000313" key="2">
    <source>
        <dbReference type="Proteomes" id="UP000002173"/>
    </source>
</evidence>
<proteinExistence type="predicted"/>
<reference evidence="1 2" key="1">
    <citation type="journal article" date="2007" name="PLoS Pathog.">
        <title>Genome sequence of Babesia bovis and comparative analysis of apicomplexan hemoprotozoa.</title>
        <authorList>
            <person name="Brayton K.A."/>
            <person name="Lau A.O.T."/>
            <person name="Herndon D.R."/>
            <person name="Hannick L."/>
            <person name="Kappmeyer L.S."/>
            <person name="Berens S.J."/>
            <person name="Bidwell S.L."/>
            <person name="Brown W.C."/>
            <person name="Crabtree J."/>
            <person name="Fadrosh D."/>
            <person name="Feldblum T."/>
            <person name="Forberger H.A."/>
            <person name="Haas B.J."/>
            <person name="Howell J.M."/>
            <person name="Khouri H."/>
            <person name="Koo H."/>
            <person name="Mann D.J."/>
            <person name="Norimine J."/>
            <person name="Paulsen I.T."/>
            <person name="Radune D."/>
            <person name="Ren Q."/>
            <person name="Smith R.K. Jr."/>
            <person name="Suarez C.E."/>
            <person name="White O."/>
            <person name="Wortman J.R."/>
            <person name="Knowles D.P. Jr."/>
            <person name="McElwain T.F."/>
            <person name="Nene V.M."/>
        </authorList>
    </citation>
    <scope>NUCLEOTIDE SEQUENCE [LARGE SCALE GENOMIC DNA]</scope>
    <source>
        <strain evidence="1">T2Bo</strain>
    </source>
</reference>
<dbReference type="Proteomes" id="UP000002173">
    <property type="component" value="Unassembled WGS sequence"/>
</dbReference>
<dbReference type="EMBL" id="AAXT01000001">
    <property type="protein sequence ID" value="EDO08684.1"/>
    <property type="molecule type" value="Genomic_DNA"/>
</dbReference>
<evidence type="ECO:0000313" key="1">
    <source>
        <dbReference type="EMBL" id="EDO08684.1"/>
    </source>
</evidence>
<name>A7AQ50_BABBO</name>
<gene>
    <name evidence="1" type="ORF">BBOV_III011320</name>
</gene>
<dbReference type="AlphaFoldDB" id="A7AQ50"/>
<reference evidence="2" key="3">
    <citation type="journal article" date="2021" name="Int. J. Parasitol.">
        <title>Comparative analysis of gene expression between Babesia bovis blood stages and kinetes allowed by improved genome annotation.</title>
        <authorList>
            <person name="Ueti M.W."/>
            <person name="Johnson W.C."/>
            <person name="Kappmeyer L.S."/>
            <person name="Herndon D.R."/>
            <person name="Mousel M.R."/>
            <person name="Reif K.E."/>
            <person name="Taus N.S."/>
            <person name="Ifeonu O.O."/>
            <person name="Silva J.C."/>
            <person name="Suarez C.E."/>
            <person name="Brayton K.A."/>
        </authorList>
    </citation>
    <scope>NUCLEOTIDE SEQUENCE [LARGE SCALE GENOMIC DNA]</scope>
</reference>
<dbReference type="GeneID" id="5480512"/>
<comment type="caution">
    <text evidence="1">The sequence shown here is derived from an EMBL/GenBank/DDBJ whole genome shotgun (WGS) entry which is preliminary data.</text>
</comment>
<dbReference type="KEGG" id="bbo:BBOV_III011320"/>
<sequence>MVCVGWFGFAIKVASILLISTRSVASWILDLNESEFPEFVQVTHGTFSNGGIYRMIQSPARDVMFIKSHQVYLTGINRSPNNDAMVYVEEYKRDERTFVSVLFYKFANLLVERRYYEPQGCTVAFVSRFQVQSFVNGPINLCIDLEIGMHHPVIEPMINVEDGRQIIAGYIGNKVLDFPPGSLARVWSKDSYFRFMPIINIDPLSKSLHNPPSALIGFINGYYQDPDSKYLVINIEEIRDVEYRVWIPGIDNGTFKPQNILQNPPKISVHEPKPVDARAVEIIIDISRTSKHEPDVLAMINLSRGVWLYSQYTILPIRHVEDMNIIVENSAMKTEIYQVEDDYFITYVEIFEHMLSNNRFVVVNMRKLESPFMSDTRKVFKYNWDVNNPAYTEILGQELDACIAIITNIKSLEPIF</sequence>